<proteinExistence type="predicted"/>
<feature type="compositionally biased region" description="Low complexity" evidence="1">
    <location>
        <begin position="338"/>
        <end position="371"/>
    </location>
</feature>
<evidence type="ECO:0000313" key="3">
    <source>
        <dbReference type="EMBL" id="RPD52330.1"/>
    </source>
</evidence>
<dbReference type="AlphaFoldDB" id="A0A5C2RMJ5"/>
<organism evidence="3 4">
    <name type="scientific">Lentinus tigrinus ALCF2SS1-6</name>
    <dbReference type="NCBI Taxonomy" id="1328759"/>
    <lineage>
        <taxon>Eukaryota</taxon>
        <taxon>Fungi</taxon>
        <taxon>Dikarya</taxon>
        <taxon>Basidiomycota</taxon>
        <taxon>Agaricomycotina</taxon>
        <taxon>Agaricomycetes</taxon>
        <taxon>Polyporales</taxon>
        <taxon>Polyporaceae</taxon>
        <taxon>Lentinus</taxon>
    </lineage>
</organism>
<sequence>MQYFTVLAFLAISFTGTPVESILRDPMVRFAILAILCNTLAFVLGSLLFSYYLLASLAPLACNTLTSVLAMVYWRLWRYAENTTKERDSNASEQAPAHERASTAIITRTPTLIQRYYGPNPLKRAPAIPSLILGRYSVQDVLSAYANSYYPIHSISSIFIDISVGSQIVYKASVGGALHSIIARKNTHYVDTTRQLISTSTPTSSVVDASEDGDLTLVDIDMTLCESVDSPSTDPVQDKTLLDIDTTVSPAGIKPQSASVMPIAPRTSPESRKAASAFALGSRLRLLNTALAPIRAVASSAAKTKKADDAEVAAATKMTPTLAASSLVELTRKAIARAGRSRQAASSPTTACTPETPASGSASSSEGAPSETTEKRKKRRGGKRLPMPIRRQRKREREAAALAAASV</sequence>
<evidence type="ECO:0000313" key="4">
    <source>
        <dbReference type="Proteomes" id="UP000313359"/>
    </source>
</evidence>
<dbReference type="Proteomes" id="UP000313359">
    <property type="component" value="Unassembled WGS sequence"/>
</dbReference>
<reference evidence="3" key="1">
    <citation type="journal article" date="2018" name="Genome Biol. Evol.">
        <title>Genomics and development of Lentinus tigrinus, a white-rot wood-decaying mushroom with dimorphic fruiting bodies.</title>
        <authorList>
            <person name="Wu B."/>
            <person name="Xu Z."/>
            <person name="Knudson A."/>
            <person name="Carlson A."/>
            <person name="Chen N."/>
            <person name="Kovaka S."/>
            <person name="LaButti K."/>
            <person name="Lipzen A."/>
            <person name="Pennachio C."/>
            <person name="Riley R."/>
            <person name="Schakwitz W."/>
            <person name="Umezawa K."/>
            <person name="Ohm R.A."/>
            <person name="Grigoriev I.V."/>
            <person name="Nagy L.G."/>
            <person name="Gibbons J."/>
            <person name="Hibbett D."/>
        </authorList>
    </citation>
    <scope>NUCLEOTIDE SEQUENCE [LARGE SCALE GENOMIC DNA]</scope>
    <source>
        <strain evidence="3">ALCF2SS1-6</strain>
    </source>
</reference>
<name>A0A5C2RMJ5_9APHY</name>
<accession>A0A5C2RMJ5</accession>
<keyword evidence="2" id="KW-0812">Transmembrane</keyword>
<feature type="region of interest" description="Disordered" evidence="1">
    <location>
        <begin position="338"/>
        <end position="407"/>
    </location>
</feature>
<keyword evidence="2" id="KW-0472">Membrane</keyword>
<keyword evidence="4" id="KW-1185">Reference proteome</keyword>
<evidence type="ECO:0000256" key="1">
    <source>
        <dbReference type="SAM" id="MobiDB-lite"/>
    </source>
</evidence>
<feature type="transmembrane region" description="Helical" evidence="2">
    <location>
        <begin position="31"/>
        <end position="53"/>
    </location>
</feature>
<dbReference type="EMBL" id="ML122373">
    <property type="protein sequence ID" value="RPD52330.1"/>
    <property type="molecule type" value="Genomic_DNA"/>
</dbReference>
<keyword evidence="2" id="KW-1133">Transmembrane helix</keyword>
<gene>
    <name evidence="3" type="ORF">L227DRAFT_622216</name>
</gene>
<evidence type="ECO:0000256" key="2">
    <source>
        <dbReference type="SAM" id="Phobius"/>
    </source>
</evidence>
<protein>
    <submittedName>
        <fullName evidence="3">Uncharacterized protein</fullName>
    </submittedName>
</protein>